<reference evidence="1" key="1">
    <citation type="submission" date="2021-08" db="EMBL/GenBank/DDBJ databases">
        <title>Novel anaerobic bacterium isolated from sea squirt in East Sea, Republic of Korea.</title>
        <authorList>
            <person name="Nguyen T.H."/>
            <person name="Li Z."/>
            <person name="Lee Y.-J."/>
            <person name="Ko J."/>
            <person name="Kim S.-G."/>
        </authorList>
    </citation>
    <scope>NUCLEOTIDE SEQUENCE</scope>
    <source>
        <strain evidence="1">KCTC 25031</strain>
    </source>
</reference>
<organism evidence="1 2">
    <name type="scientific">Halosquirtibacter laminarini</name>
    <dbReference type="NCBI Taxonomy" id="3374600"/>
    <lineage>
        <taxon>Bacteria</taxon>
        <taxon>Pseudomonadati</taxon>
        <taxon>Bacteroidota</taxon>
        <taxon>Bacteroidia</taxon>
        <taxon>Marinilabiliales</taxon>
        <taxon>Prolixibacteraceae</taxon>
        <taxon>Halosquirtibacter</taxon>
    </lineage>
</organism>
<accession>A0AC61NQT0</accession>
<name>A0AC61NQT0_9BACT</name>
<proteinExistence type="predicted"/>
<protein>
    <submittedName>
        <fullName evidence="1">Uncharacterized protein</fullName>
    </submittedName>
</protein>
<evidence type="ECO:0000313" key="1">
    <source>
        <dbReference type="EMBL" id="QZE12849.1"/>
    </source>
</evidence>
<dbReference type="Proteomes" id="UP000826212">
    <property type="component" value="Chromosome"/>
</dbReference>
<keyword evidence="2" id="KW-1185">Reference proteome</keyword>
<dbReference type="EMBL" id="CP081303">
    <property type="protein sequence ID" value="QZE12849.1"/>
    <property type="molecule type" value="Genomic_DNA"/>
</dbReference>
<gene>
    <name evidence="1" type="ORF">K4L44_09640</name>
</gene>
<sequence>MKIRLKIFSGFIIMALLMVAAGAISGIEFSKIGVSINRILSQNNTKIKASNQMLTSLEKQNEGILLILQGQWSVGYEDFEQGGDSFLEALNIVKKDTISKVERQSVENLAIFIDDLNMMKDSTLFNRKIATLEWYYQNPYPLLTKMTHEVIKIQKYNQNALFKTSTGLKERAKRAIVPGVVVVVALLLFISVFSYLVNHFFVEPIIRINDRANDNLRYGRPFDVNIQTNDELRKLAEVIKKLTNKNQ</sequence>
<evidence type="ECO:0000313" key="2">
    <source>
        <dbReference type="Proteomes" id="UP000826212"/>
    </source>
</evidence>